<comment type="caution">
    <text evidence="3">The sequence shown here is derived from an EMBL/GenBank/DDBJ whole genome shotgun (WGS) entry which is preliminary data.</text>
</comment>
<dbReference type="Proteomes" id="UP000324222">
    <property type="component" value="Unassembled WGS sequence"/>
</dbReference>
<gene>
    <name evidence="3" type="ORF">E2C01_007212</name>
</gene>
<keyword evidence="2" id="KW-0472">Membrane</keyword>
<sequence length="228" mass="24496">MRPSTEGVKRRNTFENSGKSTLGPLKTDVPFVTSHRAGLSGGAPCSILGVTGKLLIPGLLLLLLLLFLLLLLRRLREDDTTGHRVDVHEEVGNGQFSRGIIVPFCRRLTPRPSDAFDEGFEVLYDLPPPGVSWFCCLALWHCFLAFRLLVQHFPYQRVLRGHALASLALRELLAGVAGGEGGGMFTCGQCQCQGVAGHPPGVGSHHQGLVGHGALLRGDLGALHVILA</sequence>
<proteinExistence type="predicted"/>
<keyword evidence="4" id="KW-1185">Reference proteome</keyword>
<accession>A0A5B7CZH2</accession>
<evidence type="ECO:0000313" key="4">
    <source>
        <dbReference type="Proteomes" id="UP000324222"/>
    </source>
</evidence>
<organism evidence="3 4">
    <name type="scientific">Portunus trituberculatus</name>
    <name type="common">Swimming crab</name>
    <name type="synonym">Neptunus trituberculatus</name>
    <dbReference type="NCBI Taxonomy" id="210409"/>
    <lineage>
        <taxon>Eukaryota</taxon>
        <taxon>Metazoa</taxon>
        <taxon>Ecdysozoa</taxon>
        <taxon>Arthropoda</taxon>
        <taxon>Crustacea</taxon>
        <taxon>Multicrustacea</taxon>
        <taxon>Malacostraca</taxon>
        <taxon>Eumalacostraca</taxon>
        <taxon>Eucarida</taxon>
        <taxon>Decapoda</taxon>
        <taxon>Pleocyemata</taxon>
        <taxon>Brachyura</taxon>
        <taxon>Eubrachyura</taxon>
        <taxon>Portunoidea</taxon>
        <taxon>Portunidae</taxon>
        <taxon>Portuninae</taxon>
        <taxon>Portunus</taxon>
    </lineage>
</organism>
<feature type="transmembrane region" description="Helical" evidence="2">
    <location>
        <begin position="131"/>
        <end position="150"/>
    </location>
</feature>
<name>A0A5B7CZH2_PORTR</name>
<protein>
    <submittedName>
        <fullName evidence="3">Uncharacterized protein</fullName>
    </submittedName>
</protein>
<dbReference type="AlphaFoldDB" id="A0A5B7CZH2"/>
<keyword evidence="2" id="KW-0812">Transmembrane</keyword>
<dbReference type="EMBL" id="VSRR010000353">
    <property type="protein sequence ID" value="MPC14445.1"/>
    <property type="molecule type" value="Genomic_DNA"/>
</dbReference>
<evidence type="ECO:0000313" key="3">
    <source>
        <dbReference type="EMBL" id="MPC14445.1"/>
    </source>
</evidence>
<feature type="transmembrane region" description="Helical" evidence="2">
    <location>
        <begin position="54"/>
        <end position="72"/>
    </location>
</feature>
<feature type="region of interest" description="Disordered" evidence="1">
    <location>
        <begin position="1"/>
        <end position="21"/>
    </location>
</feature>
<reference evidence="3 4" key="1">
    <citation type="submission" date="2019-05" db="EMBL/GenBank/DDBJ databases">
        <title>Another draft genome of Portunus trituberculatus and its Hox gene families provides insights of decapod evolution.</title>
        <authorList>
            <person name="Jeong J.-H."/>
            <person name="Song I."/>
            <person name="Kim S."/>
            <person name="Choi T."/>
            <person name="Kim D."/>
            <person name="Ryu S."/>
            <person name="Kim W."/>
        </authorList>
    </citation>
    <scope>NUCLEOTIDE SEQUENCE [LARGE SCALE GENOMIC DNA]</scope>
    <source>
        <tissue evidence="3">Muscle</tissue>
    </source>
</reference>
<keyword evidence="2" id="KW-1133">Transmembrane helix</keyword>
<evidence type="ECO:0000256" key="2">
    <source>
        <dbReference type="SAM" id="Phobius"/>
    </source>
</evidence>
<evidence type="ECO:0000256" key="1">
    <source>
        <dbReference type="SAM" id="MobiDB-lite"/>
    </source>
</evidence>